<reference evidence="3" key="1">
    <citation type="submission" date="2025-08" db="UniProtKB">
        <authorList>
            <consortium name="Ensembl"/>
        </authorList>
    </citation>
    <scope>IDENTIFICATION</scope>
    <source>
        <strain evidence="3">Glennie</strain>
    </source>
</reference>
<dbReference type="GO" id="GO:0005868">
    <property type="term" value="C:cytoplasmic dynein complex"/>
    <property type="evidence" value="ECO:0000318"/>
    <property type="project" value="GO_Central"/>
</dbReference>
<proteinExistence type="inferred from homology"/>
<dbReference type="GO" id="GO:0045505">
    <property type="term" value="F:dynein intermediate chain binding"/>
    <property type="evidence" value="ECO:0000318"/>
    <property type="project" value="GO_Central"/>
</dbReference>
<comment type="similarity">
    <text evidence="1">Belongs to the GAMAD family.</text>
</comment>
<dbReference type="InterPro" id="IPR004942">
    <property type="entry name" value="Roadblock/LAMTOR2_dom"/>
</dbReference>
<dbReference type="AlphaFoldDB" id="A0A6I8P7D5"/>
<accession>A0A6I8P7D5</accession>
<dbReference type="Bgee" id="ENSOANG00000043347">
    <property type="expression patterns" value="Expressed in testis and 4 other cell types or tissues"/>
</dbReference>
<dbReference type="GO" id="GO:0005737">
    <property type="term" value="C:cytoplasm"/>
    <property type="evidence" value="ECO:0000318"/>
    <property type="project" value="GO_Central"/>
</dbReference>
<dbReference type="GO" id="GO:0007018">
    <property type="term" value="P:microtubule-based movement"/>
    <property type="evidence" value="ECO:0000318"/>
    <property type="project" value="GO_Central"/>
</dbReference>
<evidence type="ECO:0000313" key="4">
    <source>
        <dbReference type="Proteomes" id="UP000002279"/>
    </source>
</evidence>
<sequence length="84" mass="9691">MSLQRTVYSQVGEKGIPLKTSLNYTTTVQYGRHLHHLIELAGYAVKEFNPQDALTLLRIRTEKYEILVIPAKEYLLAVLQDPYE</sequence>
<protein>
    <recommendedName>
        <fullName evidence="2">Roadblock/LAMTOR2 domain-containing protein</fullName>
    </recommendedName>
</protein>
<dbReference type="Proteomes" id="UP000002279">
    <property type="component" value="Unplaced"/>
</dbReference>
<dbReference type="FunCoup" id="A0A6I8P7D5">
    <property type="interactions" value="783"/>
</dbReference>
<dbReference type="InParanoid" id="A0A6I8P7D5"/>
<dbReference type="PANTHER" id="PTHR10779">
    <property type="entry name" value="DYNEIN LIGHT CHAIN ROADBLOCK"/>
    <property type="match status" value="1"/>
</dbReference>
<evidence type="ECO:0000259" key="2">
    <source>
        <dbReference type="SMART" id="SM00960"/>
    </source>
</evidence>
<evidence type="ECO:0000256" key="1">
    <source>
        <dbReference type="ARBA" id="ARBA00007191"/>
    </source>
</evidence>
<dbReference type="GO" id="GO:0005813">
    <property type="term" value="C:centrosome"/>
    <property type="evidence" value="ECO:0000318"/>
    <property type="project" value="GO_Central"/>
</dbReference>
<reference evidence="3" key="2">
    <citation type="submission" date="2025-09" db="UniProtKB">
        <authorList>
            <consortium name="Ensembl"/>
        </authorList>
    </citation>
    <scope>IDENTIFICATION</scope>
    <source>
        <strain evidence="3">Glennie</strain>
    </source>
</reference>
<dbReference type="GeneTree" id="ENSGT00940000168226"/>
<dbReference type="Pfam" id="PF03259">
    <property type="entry name" value="Robl_LC7"/>
    <property type="match status" value="1"/>
</dbReference>
<organism evidence="3 4">
    <name type="scientific">Ornithorhynchus anatinus</name>
    <name type="common">Duckbill platypus</name>
    <dbReference type="NCBI Taxonomy" id="9258"/>
    <lineage>
        <taxon>Eukaryota</taxon>
        <taxon>Metazoa</taxon>
        <taxon>Chordata</taxon>
        <taxon>Craniata</taxon>
        <taxon>Vertebrata</taxon>
        <taxon>Euteleostomi</taxon>
        <taxon>Mammalia</taxon>
        <taxon>Monotremata</taxon>
        <taxon>Ornithorhynchidae</taxon>
        <taxon>Ornithorhynchus</taxon>
    </lineage>
</organism>
<dbReference type="Ensembl" id="ENSOANT00000050027.1">
    <property type="protein sequence ID" value="ENSOANP00000048714.1"/>
    <property type="gene ID" value="ENSOANG00000043347.1"/>
</dbReference>
<keyword evidence="4" id="KW-1185">Reference proteome</keyword>
<dbReference type="SMART" id="SM00960">
    <property type="entry name" value="Robl_LC7"/>
    <property type="match status" value="1"/>
</dbReference>
<feature type="domain" description="Roadblock/LAMTOR2" evidence="2">
    <location>
        <begin position="2"/>
        <end position="80"/>
    </location>
</feature>
<dbReference type="Gene3D" id="3.30.450.30">
    <property type="entry name" value="Dynein light chain 2a, cytoplasmic"/>
    <property type="match status" value="1"/>
</dbReference>
<dbReference type="SUPFAM" id="SSF103196">
    <property type="entry name" value="Roadblock/LC7 domain"/>
    <property type="match status" value="1"/>
</dbReference>
<evidence type="ECO:0000313" key="3">
    <source>
        <dbReference type="Ensembl" id="ENSOANP00000048714.1"/>
    </source>
</evidence>
<dbReference type="OMA" id="QRTVYSQ"/>
<name>A0A6I8P7D5_ORNAN</name>